<dbReference type="InterPro" id="IPR013325">
    <property type="entry name" value="RNA_pol_sigma_r2"/>
</dbReference>
<comment type="similarity">
    <text evidence="1">Belongs to the sigma-70 factor family. ECF subfamily.</text>
</comment>
<dbReference type="Gene3D" id="1.10.1740.10">
    <property type="match status" value="1"/>
</dbReference>
<keyword evidence="9" id="KW-1185">Reference proteome</keyword>
<dbReference type="InterPro" id="IPR013249">
    <property type="entry name" value="RNA_pol_sigma70_r4_t2"/>
</dbReference>
<keyword evidence="2" id="KW-0805">Transcription regulation</keyword>
<organism evidence="8 9">
    <name type="scientific">Sporolactobacillus inulinus CASD</name>
    <dbReference type="NCBI Taxonomy" id="1069536"/>
    <lineage>
        <taxon>Bacteria</taxon>
        <taxon>Bacillati</taxon>
        <taxon>Bacillota</taxon>
        <taxon>Bacilli</taxon>
        <taxon>Bacillales</taxon>
        <taxon>Sporolactobacillaceae</taxon>
        <taxon>Sporolactobacillus</taxon>
    </lineage>
</organism>
<dbReference type="InterPro" id="IPR039425">
    <property type="entry name" value="RNA_pol_sigma-70-like"/>
</dbReference>
<dbReference type="SUPFAM" id="SSF88946">
    <property type="entry name" value="Sigma2 domain of RNA polymerase sigma factors"/>
    <property type="match status" value="1"/>
</dbReference>
<dbReference type="PANTHER" id="PTHR43133:SF8">
    <property type="entry name" value="RNA POLYMERASE SIGMA FACTOR HI_1459-RELATED"/>
    <property type="match status" value="1"/>
</dbReference>
<evidence type="ECO:0000256" key="3">
    <source>
        <dbReference type="ARBA" id="ARBA00023082"/>
    </source>
</evidence>
<dbReference type="Pfam" id="PF08281">
    <property type="entry name" value="Sigma70_r4_2"/>
    <property type="match status" value="1"/>
</dbReference>
<dbReference type="AlphaFoldDB" id="A0A0U1QP05"/>
<evidence type="ECO:0000256" key="4">
    <source>
        <dbReference type="ARBA" id="ARBA00023125"/>
    </source>
</evidence>
<dbReference type="EMBL" id="AFVQ02000094">
    <property type="protein sequence ID" value="KLI02534.1"/>
    <property type="molecule type" value="Genomic_DNA"/>
</dbReference>
<dbReference type="InterPro" id="IPR007627">
    <property type="entry name" value="RNA_pol_sigma70_r2"/>
</dbReference>
<dbReference type="InterPro" id="IPR013324">
    <property type="entry name" value="RNA_pol_sigma_r3/r4-like"/>
</dbReference>
<dbReference type="GO" id="GO:0003677">
    <property type="term" value="F:DNA binding"/>
    <property type="evidence" value="ECO:0007669"/>
    <property type="project" value="UniProtKB-KW"/>
</dbReference>
<keyword evidence="3" id="KW-0731">Sigma factor</keyword>
<dbReference type="Pfam" id="PF04542">
    <property type="entry name" value="Sigma70_r2"/>
    <property type="match status" value="1"/>
</dbReference>
<dbReference type="STRING" id="1069536.SINU_07580"/>
<reference evidence="8 9" key="1">
    <citation type="journal article" date="2011" name="J. Bacteriol.">
        <title>Draft genome sequence of Sporolactobacillus inulinus strain CASD, an efficient D-lactic acid-producing bacterium with high-concentration lactate tolerance capability.</title>
        <authorList>
            <person name="Yu B."/>
            <person name="Su F."/>
            <person name="Wang L."/>
            <person name="Xu K."/>
            <person name="Zhao B."/>
            <person name="Xu P."/>
        </authorList>
    </citation>
    <scope>NUCLEOTIDE SEQUENCE [LARGE SCALE GENOMIC DNA]</scope>
    <source>
        <strain evidence="8 9">CASD</strain>
    </source>
</reference>
<dbReference type="InterPro" id="IPR036388">
    <property type="entry name" value="WH-like_DNA-bd_sf"/>
</dbReference>
<comment type="caution">
    <text evidence="8">The sequence shown here is derived from an EMBL/GenBank/DDBJ whole genome shotgun (WGS) entry which is preliminary data.</text>
</comment>
<dbReference type="GO" id="GO:0006352">
    <property type="term" value="P:DNA-templated transcription initiation"/>
    <property type="evidence" value="ECO:0007669"/>
    <property type="project" value="InterPro"/>
</dbReference>
<proteinExistence type="inferred from homology"/>
<evidence type="ECO:0000256" key="2">
    <source>
        <dbReference type="ARBA" id="ARBA00023015"/>
    </source>
</evidence>
<evidence type="ECO:0000313" key="8">
    <source>
        <dbReference type="EMBL" id="KLI02534.1"/>
    </source>
</evidence>
<dbReference type="Proteomes" id="UP000035553">
    <property type="component" value="Unassembled WGS sequence"/>
</dbReference>
<dbReference type="Gene3D" id="1.10.10.10">
    <property type="entry name" value="Winged helix-like DNA-binding domain superfamily/Winged helix DNA-binding domain"/>
    <property type="match status" value="1"/>
</dbReference>
<gene>
    <name evidence="8" type="ORF">SINU_07580</name>
</gene>
<evidence type="ECO:0000259" key="6">
    <source>
        <dbReference type="Pfam" id="PF04542"/>
    </source>
</evidence>
<feature type="domain" description="RNA polymerase sigma-70 region 2" evidence="6">
    <location>
        <begin position="3"/>
        <end position="61"/>
    </location>
</feature>
<name>A0A0U1QP05_9BACL</name>
<feature type="domain" description="RNA polymerase sigma factor 70 region 4 type 2" evidence="7">
    <location>
        <begin position="90"/>
        <end position="141"/>
    </location>
</feature>
<dbReference type="NCBIfam" id="TIGR02937">
    <property type="entry name" value="sigma70-ECF"/>
    <property type="match status" value="1"/>
</dbReference>
<evidence type="ECO:0000259" key="7">
    <source>
        <dbReference type="Pfam" id="PF08281"/>
    </source>
</evidence>
<sequence length="155" mass="18573">MNDLYFYLLKLGADQELAEDIIQESVYKSMIYLESIDTDKYKAWLFKAAINLYYDHCRKLKKSSVRSVDESIIAHSVLIEDVLIEKENKVQVRRALERLPCIYKQLLQLKYGLEWSYQQIAEYLEMNPKSVKTYLARARAKFKKIYRREENEENK</sequence>
<dbReference type="InterPro" id="IPR014284">
    <property type="entry name" value="RNA_pol_sigma-70_dom"/>
</dbReference>
<dbReference type="PANTHER" id="PTHR43133">
    <property type="entry name" value="RNA POLYMERASE ECF-TYPE SIGMA FACTO"/>
    <property type="match status" value="1"/>
</dbReference>
<keyword evidence="4" id="KW-0238">DNA-binding</keyword>
<dbReference type="SUPFAM" id="SSF88659">
    <property type="entry name" value="Sigma3 and sigma4 domains of RNA polymerase sigma factors"/>
    <property type="match status" value="1"/>
</dbReference>
<keyword evidence="5" id="KW-0804">Transcription</keyword>
<evidence type="ECO:0000256" key="5">
    <source>
        <dbReference type="ARBA" id="ARBA00023163"/>
    </source>
</evidence>
<accession>A0A0U1QP05</accession>
<evidence type="ECO:0000256" key="1">
    <source>
        <dbReference type="ARBA" id="ARBA00010641"/>
    </source>
</evidence>
<evidence type="ECO:0000313" key="9">
    <source>
        <dbReference type="Proteomes" id="UP000035553"/>
    </source>
</evidence>
<dbReference type="CDD" id="cd06171">
    <property type="entry name" value="Sigma70_r4"/>
    <property type="match status" value="1"/>
</dbReference>
<dbReference type="GO" id="GO:0016987">
    <property type="term" value="F:sigma factor activity"/>
    <property type="evidence" value="ECO:0007669"/>
    <property type="project" value="UniProtKB-KW"/>
</dbReference>
<protein>
    <submittedName>
        <fullName evidence="8">Uncharacterized protein</fullName>
    </submittedName>
</protein>